<dbReference type="PANTHER" id="PTHR47782">
    <property type="entry name" value="ZN(II)2CYS6 TRANSCRIPTION FACTOR (EUROFUNG)-RELATED"/>
    <property type="match status" value="1"/>
</dbReference>
<keyword evidence="2" id="KW-0479">Metal-binding</keyword>
<comment type="subcellular location">
    <subcellularLocation>
        <location evidence="1">Nucleus</location>
    </subcellularLocation>
</comment>
<dbReference type="SUPFAM" id="SSF57701">
    <property type="entry name" value="Zn2/Cys6 DNA-binding domain"/>
    <property type="match status" value="1"/>
</dbReference>
<dbReference type="SMART" id="SM00066">
    <property type="entry name" value="GAL4"/>
    <property type="match status" value="1"/>
</dbReference>
<evidence type="ECO:0000256" key="6">
    <source>
        <dbReference type="ARBA" id="ARBA00023163"/>
    </source>
</evidence>
<evidence type="ECO:0000256" key="2">
    <source>
        <dbReference type="ARBA" id="ARBA00022723"/>
    </source>
</evidence>
<name>A0ABR2HLA2_9PEZI</name>
<dbReference type="Gene3D" id="4.10.240.10">
    <property type="entry name" value="Zn(2)-C6 fungal-type DNA-binding domain"/>
    <property type="match status" value="1"/>
</dbReference>
<keyword evidence="7" id="KW-0539">Nucleus</keyword>
<evidence type="ECO:0000259" key="9">
    <source>
        <dbReference type="SMART" id="SM00066"/>
    </source>
</evidence>
<dbReference type="EMBL" id="JAPCWZ010000010">
    <property type="protein sequence ID" value="KAK8848917.1"/>
    <property type="molecule type" value="Genomic_DNA"/>
</dbReference>
<dbReference type="Proteomes" id="UP001390339">
    <property type="component" value="Unassembled WGS sequence"/>
</dbReference>
<evidence type="ECO:0000256" key="1">
    <source>
        <dbReference type="ARBA" id="ARBA00004123"/>
    </source>
</evidence>
<keyword evidence="3" id="KW-0862">Zinc</keyword>
<dbReference type="InterPro" id="IPR052202">
    <property type="entry name" value="Yeast_MetPath_Reg"/>
</dbReference>
<sequence length="737" mass="83360">MNEVIAYTTPKETEKVPRSMKRPRVAIACQRCKRRKQITSLHKCNGLHPCLNCQDFGADCIYLPPRSMTIHRDYQQRSVQAVEDRVAELESIIRRERISDTRSKRKRRSRSDGLANALTPIESVESPAANQWKPSPAPSDSRSDIVSQNFSQQPRIDNGTMMNIERDPLTENPNDLLALSSQTTMNRVITSTIQGRKERVGSSKQPACEYLSPDSAITASYSLDDTITSPHISAGIAQRLLDCYAKHFAPRWPVLQTSLIHMFHAERDNISDAFFTSILHLVYAIAGRYLETAGETGSFFPELHLAEAMKNMDDILRFLWSTEGSVAWGYIGLAMRQCIDLGLHRKTRKLNSPLEEDEMRKMVFWTCYCLDRQISNSLGRSFAISDRDIDAEFPLDTYEITENLEALQKTYLDFKLSGSRVPTQSTSMTKFIHICKLRTLESHIQQSLYRVDQSSTATNREVDGFLQRLDNWKSHIPMGANSFYSYMVVDDQYDNYMLYYYKCLHFILQPFVVSDPSQVKLVRRCAEACGGVCRTYKKLHQGIPIGFSFLDLRSVFLAGMNLIYCVWASPKEVLSINASNDMNTCSIVLYIMTERFSSARKYRDVYETIKSMVLESIEGNYYEAKRSTLRLRSCIQAALQALSSDQDELGSFLAMMSDMAGEPATLDDGASASAPTGCRERVSPASAESNNGIPLDGIPLDFQKVDTYNAMDLELGTIFATPNSDWRARIGKPKAQC</sequence>
<proteinExistence type="predicted"/>
<keyword evidence="5" id="KW-0238">DNA-binding</keyword>
<feature type="region of interest" description="Disordered" evidence="8">
    <location>
        <begin position="667"/>
        <end position="690"/>
    </location>
</feature>
<evidence type="ECO:0000256" key="5">
    <source>
        <dbReference type="ARBA" id="ARBA00023125"/>
    </source>
</evidence>
<keyword evidence="6" id="KW-0804">Transcription</keyword>
<evidence type="ECO:0000256" key="8">
    <source>
        <dbReference type="SAM" id="MobiDB-lite"/>
    </source>
</evidence>
<comment type="caution">
    <text evidence="11">The sequence shown here is derived from an EMBL/GenBank/DDBJ whole genome shotgun (WGS) entry which is preliminary data.</text>
</comment>
<dbReference type="SMART" id="SM00906">
    <property type="entry name" value="Fungal_trans"/>
    <property type="match status" value="1"/>
</dbReference>
<evidence type="ECO:0000313" key="12">
    <source>
        <dbReference type="Proteomes" id="UP001390339"/>
    </source>
</evidence>
<dbReference type="InterPro" id="IPR007219">
    <property type="entry name" value="XnlR_reg_dom"/>
</dbReference>
<keyword evidence="4" id="KW-0805">Transcription regulation</keyword>
<feature type="domain" description="Xylanolytic transcriptional activator regulatory" evidence="10">
    <location>
        <begin position="327"/>
        <end position="400"/>
    </location>
</feature>
<dbReference type="InterPro" id="IPR036864">
    <property type="entry name" value="Zn2-C6_fun-type_DNA-bd_sf"/>
</dbReference>
<dbReference type="Pfam" id="PF00172">
    <property type="entry name" value="Zn_clus"/>
    <property type="match status" value="1"/>
</dbReference>
<dbReference type="CDD" id="cd00067">
    <property type="entry name" value="GAL4"/>
    <property type="match status" value="1"/>
</dbReference>
<evidence type="ECO:0000256" key="7">
    <source>
        <dbReference type="ARBA" id="ARBA00023242"/>
    </source>
</evidence>
<evidence type="ECO:0000256" key="3">
    <source>
        <dbReference type="ARBA" id="ARBA00022833"/>
    </source>
</evidence>
<feature type="compositionally biased region" description="Polar residues" evidence="8">
    <location>
        <begin position="128"/>
        <end position="155"/>
    </location>
</feature>
<evidence type="ECO:0000313" key="11">
    <source>
        <dbReference type="EMBL" id="KAK8848917.1"/>
    </source>
</evidence>
<accession>A0ABR2HLA2</accession>
<evidence type="ECO:0000259" key="10">
    <source>
        <dbReference type="SMART" id="SM00906"/>
    </source>
</evidence>
<dbReference type="CDD" id="cd12148">
    <property type="entry name" value="fungal_TF_MHR"/>
    <property type="match status" value="1"/>
</dbReference>
<keyword evidence="12" id="KW-1185">Reference proteome</keyword>
<organism evidence="11 12">
    <name type="scientific">Apiospora arundinis</name>
    <dbReference type="NCBI Taxonomy" id="335852"/>
    <lineage>
        <taxon>Eukaryota</taxon>
        <taxon>Fungi</taxon>
        <taxon>Dikarya</taxon>
        <taxon>Ascomycota</taxon>
        <taxon>Pezizomycotina</taxon>
        <taxon>Sordariomycetes</taxon>
        <taxon>Xylariomycetidae</taxon>
        <taxon>Amphisphaeriales</taxon>
        <taxon>Apiosporaceae</taxon>
        <taxon>Apiospora</taxon>
    </lineage>
</organism>
<gene>
    <name evidence="11" type="ORF">PGQ11_015397</name>
</gene>
<dbReference type="Pfam" id="PF04082">
    <property type="entry name" value="Fungal_trans"/>
    <property type="match status" value="1"/>
</dbReference>
<dbReference type="PANTHER" id="PTHR47782:SF12">
    <property type="entry name" value="ZN(II)2CYS6 TRANSCRIPTION FACTOR (EUROFUNG)"/>
    <property type="match status" value="1"/>
</dbReference>
<feature type="domain" description="Zn(2)-C6 fungal-type" evidence="9">
    <location>
        <begin position="23"/>
        <end position="71"/>
    </location>
</feature>
<feature type="region of interest" description="Disordered" evidence="8">
    <location>
        <begin position="100"/>
        <end position="155"/>
    </location>
</feature>
<protein>
    <submittedName>
        <fullName evidence="11">Fungal-specific transcription factor domain-containing protein</fullName>
    </submittedName>
</protein>
<evidence type="ECO:0000256" key="4">
    <source>
        <dbReference type="ARBA" id="ARBA00023015"/>
    </source>
</evidence>
<dbReference type="InterPro" id="IPR001138">
    <property type="entry name" value="Zn2Cys6_DnaBD"/>
</dbReference>
<reference evidence="11 12" key="1">
    <citation type="journal article" date="2024" name="IMA Fungus">
        <title>Apiospora arundinis, a panoply of carbohydrate-active enzymes and secondary metabolites.</title>
        <authorList>
            <person name="Sorensen T."/>
            <person name="Petersen C."/>
            <person name="Muurmann A.T."/>
            <person name="Christiansen J.V."/>
            <person name="Brundto M.L."/>
            <person name="Overgaard C.K."/>
            <person name="Boysen A.T."/>
            <person name="Wollenberg R.D."/>
            <person name="Larsen T.O."/>
            <person name="Sorensen J.L."/>
            <person name="Nielsen K.L."/>
            <person name="Sondergaard T.E."/>
        </authorList>
    </citation>
    <scope>NUCLEOTIDE SEQUENCE [LARGE SCALE GENOMIC DNA]</scope>
    <source>
        <strain evidence="11 12">AAU 773</strain>
    </source>
</reference>